<sequence length="224" mass="24526">HFSQTQIILFFLISLFLDAIFVFSQNLSANQWMAKNNKYASINFNHIYDKSITTTTNSSKSPSISSSSSSFSSASYSAVSAPNKHGRILVLTRPTPKPIAQPPTPSPAPPSKPTPILQTPPDRPRSEPGPDSISLRPLGRTGVGSPLLPTPNLNHEKEKDLPSLKPNKFIPPHLRPGFVPRGEPPRPELGRFRENLRPKSGGNERMRRVGVSDSSFQNRPSSSG</sequence>
<evidence type="ECO:0000313" key="3">
    <source>
        <dbReference type="EMBL" id="KAI5413023.1"/>
    </source>
</evidence>
<reference evidence="3 4" key="1">
    <citation type="journal article" date="2022" name="Nat. Genet.">
        <title>Improved pea reference genome and pan-genome highlight genomic features and evolutionary characteristics.</title>
        <authorList>
            <person name="Yang T."/>
            <person name="Liu R."/>
            <person name="Luo Y."/>
            <person name="Hu S."/>
            <person name="Wang D."/>
            <person name="Wang C."/>
            <person name="Pandey M.K."/>
            <person name="Ge S."/>
            <person name="Xu Q."/>
            <person name="Li N."/>
            <person name="Li G."/>
            <person name="Huang Y."/>
            <person name="Saxena R.K."/>
            <person name="Ji Y."/>
            <person name="Li M."/>
            <person name="Yan X."/>
            <person name="He Y."/>
            <person name="Liu Y."/>
            <person name="Wang X."/>
            <person name="Xiang C."/>
            <person name="Varshney R.K."/>
            <person name="Ding H."/>
            <person name="Gao S."/>
            <person name="Zong X."/>
        </authorList>
    </citation>
    <scope>NUCLEOTIDE SEQUENCE [LARGE SCALE GENOMIC DNA]</scope>
    <source>
        <strain evidence="3 4">cv. Zhongwan 6</strain>
    </source>
</reference>
<feature type="compositionally biased region" description="Pro residues" evidence="1">
    <location>
        <begin position="95"/>
        <end position="113"/>
    </location>
</feature>
<dbReference type="Proteomes" id="UP001058974">
    <property type="component" value="Chromosome 5"/>
</dbReference>
<name>A0A9D4X1G6_PEA</name>
<feature type="non-terminal residue" evidence="3">
    <location>
        <position position="1"/>
    </location>
</feature>
<evidence type="ECO:0000256" key="1">
    <source>
        <dbReference type="SAM" id="MobiDB-lite"/>
    </source>
</evidence>
<accession>A0A9D4X1G6</accession>
<dbReference type="EMBL" id="JAMSHJ010000005">
    <property type="protein sequence ID" value="KAI5413023.1"/>
    <property type="molecule type" value="Genomic_DNA"/>
</dbReference>
<keyword evidence="2" id="KW-0812">Transmembrane</keyword>
<evidence type="ECO:0000256" key="2">
    <source>
        <dbReference type="SAM" id="Phobius"/>
    </source>
</evidence>
<organism evidence="3 4">
    <name type="scientific">Pisum sativum</name>
    <name type="common">Garden pea</name>
    <name type="synonym">Lathyrus oleraceus</name>
    <dbReference type="NCBI Taxonomy" id="3888"/>
    <lineage>
        <taxon>Eukaryota</taxon>
        <taxon>Viridiplantae</taxon>
        <taxon>Streptophyta</taxon>
        <taxon>Embryophyta</taxon>
        <taxon>Tracheophyta</taxon>
        <taxon>Spermatophyta</taxon>
        <taxon>Magnoliopsida</taxon>
        <taxon>eudicotyledons</taxon>
        <taxon>Gunneridae</taxon>
        <taxon>Pentapetalae</taxon>
        <taxon>rosids</taxon>
        <taxon>fabids</taxon>
        <taxon>Fabales</taxon>
        <taxon>Fabaceae</taxon>
        <taxon>Papilionoideae</taxon>
        <taxon>50 kb inversion clade</taxon>
        <taxon>NPAAA clade</taxon>
        <taxon>Hologalegina</taxon>
        <taxon>IRL clade</taxon>
        <taxon>Fabeae</taxon>
        <taxon>Lathyrus</taxon>
    </lineage>
</organism>
<keyword evidence="4" id="KW-1185">Reference proteome</keyword>
<proteinExistence type="predicted"/>
<dbReference type="Gramene" id="Psat05G0758500-T1">
    <property type="protein sequence ID" value="KAI5413023.1"/>
    <property type="gene ID" value="KIW84_057585"/>
</dbReference>
<keyword evidence="2" id="KW-1133">Transmembrane helix</keyword>
<protein>
    <submittedName>
        <fullName evidence="3">Uncharacterized protein</fullName>
    </submittedName>
</protein>
<evidence type="ECO:0000313" key="4">
    <source>
        <dbReference type="Proteomes" id="UP001058974"/>
    </source>
</evidence>
<comment type="caution">
    <text evidence="3">The sequence shown here is derived from an EMBL/GenBank/DDBJ whole genome shotgun (WGS) entry which is preliminary data.</text>
</comment>
<feature type="compositionally biased region" description="Polar residues" evidence="1">
    <location>
        <begin position="212"/>
        <end position="224"/>
    </location>
</feature>
<feature type="transmembrane region" description="Helical" evidence="2">
    <location>
        <begin position="6"/>
        <end position="23"/>
    </location>
</feature>
<keyword evidence="2" id="KW-0472">Membrane</keyword>
<feature type="compositionally biased region" description="Basic and acidic residues" evidence="1">
    <location>
        <begin position="183"/>
        <end position="207"/>
    </location>
</feature>
<gene>
    <name evidence="3" type="ORF">KIW84_057585</name>
</gene>
<dbReference type="AlphaFoldDB" id="A0A9D4X1G6"/>
<feature type="region of interest" description="Disordered" evidence="1">
    <location>
        <begin position="94"/>
        <end position="224"/>
    </location>
</feature>